<dbReference type="GO" id="GO:0009381">
    <property type="term" value="F:excinuclease ABC activity"/>
    <property type="evidence" value="ECO:0007669"/>
    <property type="project" value="UniProtKB-UniRule"/>
</dbReference>
<dbReference type="InterPro" id="IPR003583">
    <property type="entry name" value="Hlx-hairpin-Hlx_DNA-bd_motif"/>
</dbReference>
<dbReference type="PANTHER" id="PTHR30562">
    <property type="entry name" value="UVRC/OXIDOREDUCTASE"/>
    <property type="match status" value="1"/>
</dbReference>
<dbReference type="EMBL" id="CP031165">
    <property type="protein sequence ID" value="AXV07197.1"/>
    <property type="molecule type" value="Genomic_DNA"/>
</dbReference>
<dbReference type="NCBIfam" id="TIGR00194">
    <property type="entry name" value="uvrC"/>
    <property type="match status" value="1"/>
</dbReference>
<dbReference type="Pfam" id="PF22920">
    <property type="entry name" value="UvrC_RNaseH"/>
    <property type="match status" value="1"/>
</dbReference>
<dbReference type="FunFam" id="3.40.1440.10:FF:000001">
    <property type="entry name" value="UvrABC system protein C"/>
    <property type="match status" value="1"/>
</dbReference>
<dbReference type="SUPFAM" id="SSF47781">
    <property type="entry name" value="RuvA domain 2-like"/>
    <property type="match status" value="1"/>
</dbReference>
<dbReference type="GO" id="GO:0005737">
    <property type="term" value="C:cytoplasm"/>
    <property type="evidence" value="ECO:0007669"/>
    <property type="project" value="UniProtKB-SubCell"/>
</dbReference>
<evidence type="ECO:0000256" key="3">
    <source>
        <dbReference type="ARBA" id="ARBA00022769"/>
    </source>
</evidence>
<dbReference type="Pfam" id="PF14520">
    <property type="entry name" value="HHH_5"/>
    <property type="match status" value="1"/>
</dbReference>
<feature type="domain" description="GIY-YIG" evidence="9">
    <location>
        <begin position="18"/>
        <end position="97"/>
    </location>
</feature>
<keyword evidence="4 7" id="KW-0267">Excision nuclease</keyword>
<evidence type="ECO:0000256" key="1">
    <source>
        <dbReference type="ARBA" id="ARBA00022490"/>
    </source>
</evidence>
<dbReference type="PROSITE" id="PS50165">
    <property type="entry name" value="UVRC"/>
    <property type="match status" value="1"/>
</dbReference>
<dbReference type="SMART" id="SM00465">
    <property type="entry name" value="GIYc"/>
    <property type="match status" value="1"/>
</dbReference>
<dbReference type="KEGG" id="euz:DVS28_a2516"/>
<comment type="function">
    <text evidence="7">The UvrABC repair system catalyzes the recognition and processing of DNA lesions. UvrC both incises the 5' and 3' sides of the lesion. The N-terminal half is responsible for the 3' incision and the C-terminal half is responsible for the 5' incision.</text>
</comment>
<dbReference type="SUPFAM" id="SSF46600">
    <property type="entry name" value="C-terminal UvrC-binding domain of UvrB"/>
    <property type="match status" value="1"/>
</dbReference>
<dbReference type="GO" id="GO:0009432">
    <property type="term" value="P:SOS response"/>
    <property type="evidence" value="ECO:0007669"/>
    <property type="project" value="UniProtKB-UniRule"/>
</dbReference>
<dbReference type="InterPro" id="IPR010994">
    <property type="entry name" value="RuvA_2-like"/>
</dbReference>
<dbReference type="Pfam" id="PF08459">
    <property type="entry name" value="UvrC_RNaseH_dom"/>
    <property type="match status" value="1"/>
</dbReference>
<dbReference type="InterPro" id="IPR001943">
    <property type="entry name" value="UVR_dom"/>
</dbReference>
<comment type="subcellular location">
    <subcellularLocation>
        <location evidence="7">Cytoplasm</location>
    </subcellularLocation>
</comment>
<evidence type="ECO:0000256" key="2">
    <source>
        <dbReference type="ARBA" id="ARBA00022763"/>
    </source>
</evidence>
<keyword evidence="2 7" id="KW-0227">DNA damage</keyword>
<dbReference type="InterPro" id="IPR001162">
    <property type="entry name" value="UvrC_RNase_H_dom"/>
</dbReference>
<dbReference type="AlphaFoldDB" id="A0A346XYA0"/>
<evidence type="ECO:0000313" key="12">
    <source>
        <dbReference type="Proteomes" id="UP000264006"/>
    </source>
</evidence>
<evidence type="ECO:0000259" key="10">
    <source>
        <dbReference type="PROSITE" id="PS50165"/>
    </source>
</evidence>
<dbReference type="Gene3D" id="3.30.420.340">
    <property type="entry name" value="UvrC, RNAse H endonuclease domain"/>
    <property type="match status" value="1"/>
</dbReference>
<dbReference type="PANTHER" id="PTHR30562:SF1">
    <property type="entry name" value="UVRABC SYSTEM PROTEIN C"/>
    <property type="match status" value="1"/>
</dbReference>
<organism evidence="11 12">
    <name type="scientific">Euzebya pacifica</name>
    <dbReference type="NCBI Taxonomy" id="1608957"/>
    <lineage>
        <taxon>Bacteria</taxon>
        <taxon>Bacillati</taxon>
        <taxon>Actinomycetota</taxon>
        <taxon>Nitriliruptoria</taxon>
        <taxon>Euzebyales</taxon>
    </lineage>
</organism>
<dbReference type="InterPro" id="IPR038476">
    <property type="entry name" value="UvrC_RNase_H_dom_sf"/>
</dbReference>
<dbReference type="Pfam" id="PF01541">
    <property type="entry name" value="GIY-YIG"/>
    <property type="match status" value="1"/>
</dbReference>
<dbReference type="Proteomes" id="UP000264006">
    <property type="component" value="Chromosome"/>
</dbReference>
<dbReference type="InterPro" id="IPR000305">
    <property type="entry name" value="GIY-YIG_endonuc"/>
</dbReference>
<dbReference type="SUPFAM" id="SSF82771">
    <property type="entry name" value="GIY-YIG endonuclease"/>
    <property type="match status" value="1"/>
</dbReference>
<evidence type="ECO:0000313" key="11">
    <source>
        <dbReference type="EMBL" id="AXV07197.1"/>
    </source>
</evidence>
<evidence type="ECO:0000256" key="7">
    <source>
        <dbReference type="HAMAP-Rule" id="MF_00203"/>
    </source>
</evidence>
<keyword evidence="12" id="KW-1185">Reference proteome</keyword>
<evidence type="ECO:0000259" key="8">
    <source>
        <dbReference type="PROSITE" id="PS50151"/>
    </source>
</evidence>
<dbReference type="FunFam" id="1.10.150.20:FF:000005">
    <property type="entry name" value="UvrABC system protein C"/>
    <property type="match status" value="1"/>
</dbReference>
<dbReference type="PROSITE" id="PS50151">
    <property type="entry name" value="UVR"/>
    <property type="match status" value="1"/>
</dbReference>
<feature type="domain" description="UVR" evidence="8">
    <location>
        <begin position="210"/>
        <end position="245"/>
    </location>
</feature>
<dbReference type="InterPro" id="IPR036876">
    <property type="entry name" value="UVR_dom_sf"/>
</dbReference>
<comment type="subunit">
    <text evidence="7">Interacts with UvrB in an incision complex.</text>
</comment>
<dbReference type="HAMAP" id="MF_00203">
    <property type="entry name" value="UvrC"/>
    <property type="match status" value="1"/>
</dbReference>
<dbReference type="InterPro" id="IPR004791">
    <property type="entry name" value="UvrC"/>
</dbReference>
<dbReference type="Gene3D" id="3.40.1440.10">
    <property type="entry name" value="GIY-YIG endonuclease"/>
    <property type="match status" value="1"/>
</dbReference>
<dbReference type="GO" id="GO:0009380">
    <property type="term" value="C:excinuclease repair complex"/>
    <property type="evidence" value="ECO:0007669"/>
    <property type="project" value="InterPro"/>
</dbReference>
<comment type="similarity">
    <text evidence="7">Belongs to the UvrC family.</text>
</comment>
<dbReference type="GO" id="GO:0006289">
    <property type="term" value="P:nucleotide-excision repair"/>
    <property type="evidence" value="ECO:0007669"/>
    <property type="project" value="UniProtKB-UniRule"/>
</dbReference>
<proteinExistence type="inferred from homology"/>
<keyword evidence="3 7" id="KW-0228">DNA excision</keyword>
<dbReference type="PROSITE" id="PS50164">
    <property type="entry name" value="GIY_YIG"/>
    <property type="match status" value="1"/>
</dbReference>
<dbReference type="GO" id="GO:0003677">
    <property type="term" value="F:DNA binding"/>
    <property type="evidence" value="ECO:0007669"/>
    <property type="project" value="UniProtKB-UniRule"/>
</dbReference>
<dbReference type="InterPro" id="IPR047296">
    <property type="entry name" value="GIY-YIG_UvrC_Cho"/>
</dbReference>
<dbReference type="InterPro" id="IPR050066">
    <property type="entry name" value="UvrABC_protein_C"/>
</dbReference>
<sequence>MVSNPALSFRPDPGTIPTDPGCYLWRDRHGRVVYVGKAKNLRARLSSYFQDVSNLHQRTRGMLEVAASVEWIIVASDVESLHLEYNLIKQHRPRFNVRYNDDKSYPYLAITLGEEVPRAMVRRNPRNDGSRYFGPFAHAYAIRDTLDMLLRVYPVRTCSKGVFDRHQRAGRPCLLFHIGKCSGPCTGEVSPEEHLALVEDLMAFVDGDTEGAVEALEAAMASEAEKQNYEAAARIRDQLKAMRTALAKQVMVTGKREDLDAISWHADELEVAFQVFFVRNGRVVGRKGWTVDRVEALDMAGLVQRFMVQVYSERAHTLGSGAKALTATAKGGADGLIKEPEGDATHLVGKEVLVPELPEDHETLEELLSELRGSRVVIRVPQRGAKRAFLDTVEENAREAFQQHRLKRAKDFNARSQALKELQEGLGLEQAPLRIECYDISTLQGTNSVASMVVMEDGLPRKSEYRRFRINGVVGQDDFAMMHEVITRRFKRYLAERDLPLEDEDGKPRKFAYPPNLVLIDGGKGQLNAANRALEELGIEGVELASLAKKMEEVFRPGRSESVMLPRSSEALFLVMRIRDEAHRFAITYHRSLRGKEMVESVFDEIPGVGPARRKALLGHFGTVRAMKEATVADLEEVPGISEGLARTIHDHLRPGRRRTPVER</sequence>
<name>A0A346XYA0_9ACTN</name>
<protein>
    <recommendedName>
        <fullName evidence="7">UvrABC system protein C</fullName>
        <shortName evidence="7">Protein UvrC</shortName>
    </recommendedName>
    <alternativeName>
        <fullName evidence="7">Excinuclease ABC subunit C</fullName>
    </alternativeName>
</protein>
<gene>
    <name evidence="7" type="primary">uvrC</name>
    <name evidence="11" type="ORF">DVS28_a2516</name>
</gene>
<keyword evidence="1 7" id="KW-0963">Cytoplasm</keyword>
<dbReference type="RefSeq" id="WP_114591730.1">
    <property type="nucleotide sequence ID" value="NZ_CP031165.1"/>
</dbReference>
<dbReference type="Gene3D" id="1.10.150.20">
    <property type="entry name" value="5' to 3' exonuclease, C-terminal subdomain"/>
    <property type="match status" value="1"/>
</dbReference>
<dbReference type="NCBIfam" id="NF001824">
    <property type="entry name" value="PRK00558.1-5"/>
    <property type="match status" value="1"/>
</dbReference>
<evidence type="ECO:0000256" key="4">
    <source>
        <dbReference type="ARBA" id="ARBA00022881"/>
    </source>
</evidence>
<dbReference type="SMART" id="SM00278">
    <property type="entry name" value="HhH1"/>
    <property type="match status" value="2"/>
</dbReference>
<feature type="domain" description="UvrC family homology region profile" evidence="10">
    <location>
        <begin position="271"/>
        <end position="534"/>
    </location>
</feature>
<evidence type="ECO:0000259" key="9">
    <source>
        <dbReference type="PROSITE" id="PS50164"/>
    </source>
</evidence>
<dbReference type="InterPro" id="IPR035901">
    <property type="entry name" value="GIY-YIG_endonuc_sf"/>
</dbReference>
<evidence type="ECO:0000256" key="5">
    <source>
        <dbReference type="ARBA" id="ARBA00023204"/>
    </source>
</evidence>
<evidence type="ECO:0000256" key="6">
    <source>
        <dbReference type="ARBA" id="ARBA00023236"/>
    </source>
</evidence>
<keyword evidence="6 7" id="KW-0742">SOS response</keyword>
<keyword evidence="5 7" id="KW-0234">DNA repair</keyword>
<accession>A0A346XYA0</accession>
<dbReference type="OrthoDB" id="9804933at2"/>
<reference evidence="11 12" key="1">
    <citation type="submission" date="2018-09" db="EMBL/GenBank/DDBJ databases">
        <title>Complete genome sequence of Euzebya sp. DY32-46 isolated from seawater of Pacific Ocean.</title>
        <authorList>
            <person name="Xu L."/>
            <person name="Wu Y.-H."/>
            <person name="Xu X.-W."/>
        </authorList>
    </citation>
    <scope>NUCLEOTIDE SEQUENCE [LARGE SCALE GENOMIC DNA]</scope>
    <source>
        <strain evidence="11 12">DY32-46</strain>
    </source>
</reference>
<dbReference type="CDD" id="cd10434">
    <property type="entry name" value="GIY-YIG_UvrC_Cho"/>
    <property type="match status" value="1"/>
</dbReference>